<feature type="transmembrane region" description="Helical" evidence="1">
    <location>
        <begin position="315"/>
        <end position="335"/>
    </location>
</feature>
<accession>F4QDI3</accession>
<feature type="transmembrane region" description="Helical" evidence="1">
    <location>
        <begin position="189"/>
        <end position="211"/>
    </location>
</feature>
<feature type="transmembrane region" description="Helical" evidence="1">
    <location>
        <begin position="250"/>
        <end position="269"/>
    </location>
</feature>
<feature type="transmembrane region" description="Helical" evidence="1">
    <location>
        <begin position="150"/>
        <end position="169"/>
    </location>
</feature>
<organism evidence="2 3">
    <name type="scientific">Cavenderia fasciculata</name>
    <name type="common">Slime mold</name>
    <name type="synonym">Dictyostelium fasciculatum</name>
    <dbReference type="NCBI Taxonomy" id="261658"/>
    <lineage>
        <taxon>Eukaryota</taxon>
        <taxon>Amoebozoa</taxon>
        <taxon>Evosea</taxon>
        <taxon>Eumycetozoa</taxon>
        <taxon>Dictyostelia</taxon>
        <taxon>Acytosteliales</taxon>
        <taxon>Cavenderiaceae</taxon>
        <taxon>Cavenderia</taxon>
    </lineage>
</organism>
<reference evidence="3" key="1">
    <citation type="journal article" date="2011" name="Genome Res.">
        <title>Phylogeny-wide analysis of social amoeba genomes highlights ancient origins for complex intercellular communication.</title>
        <authorList>
            <person name="Heidel A.J."/>
            <person name="Lawal H.M."/>
            <person name="Felder M."/>
            <person name="Schilde C."/>
            <person name="Helps N.R."/>
            <person name="Tunggal B."/>
            <person name="Rivero F."/>
            <person name="John U."/>
            <person name="Schleicher M."/>
            <person name="Eichinger L."/>
            <person name="Platzer M."/>
            <person name="Noegel A.A."/>
            <person name="Schaap P."/>
            <person name="Gloeckner G."/>
        </authorList>
    </citation>
    <scope>NUCLEOTIDE SEQUENCE [LARGE SCALE GENOMIC DNA]</scope>
    <source>
        <strain evidence="3">SH3</strain>
    </source>
</reference>
<feature type="transmembrane region" description="Helical" evidence="1">
    <location>
        <begin position="378"/>
        <end position="398"/>
    </location>
</feature>
<protein>
    <recommendedName>
        <fullName evidence="4">Major facilitator superfamily (MFS) profile domain-containing protein</fullName>
    </recommendedName>
</protein>
<dbReference type="EMBL" id="GL883029">
    <property type="protein sequence ID" value="EGG13780.1"/>
    <property type="molecule type" value="Genomic_DNA"/>
</dbReference>
<dbReference type="Gene3D" id="1.20.1250.20">
    <property type="entry name" value="MFS general substrate transporter like domains"/>
    <property type="match status" value="1"/>
</dbReference>
<sequence length="453" mass="50801">MDYENELLLYHSQHIQDNSFSDHLVVGRKTPRRFWIGLLITLLSTIGISINNESIYILALTISSYQIGLSIGKKAHVYISSNSKHWIMLIIALVVQLFGDIIYAAAPAQFLLLLSRFFVGLGNSYAIVMVQKMLSRSKDTDLQKMRLRSISTTILAAFPVAALLIAIVSNFSIDHRMNIFSQDNNTSSFYGWLVVIFSALSLILAIIGSVIDKSQPFDDDTDQYLYEEQYPIRNSVSYRTQESCIIPPKWTMVLLCIVHAFICNSAMVLESLFVPVTMEVARYGWDMTKVASFFIGTGVTVTITTILAKRITNNTLLFYGSILFMSIGYSFMIAWPDVGAKDVAPMIRYLLGALFISIGYPISILTSINIFYQLKLSVNSVIFGRLLGPIISIAIYKDKGCNDAFLYAMILSFLSVILHFSLGKSIKHINTVSVIQKNVPILSTEDENNKLFI</sequence>
<keyword evidence="1" id="KW-0472">Membrane</keyword>
<dbReference type="AlphaFoldDB" id="F4QDI3"/>
<feature type="transmembrane region" description="Helical" evidence="1">
    <location>
        <begin position="347"/>
        <end position="371"/>
    </location>
</feature>
<evidence type="ECO:0000313" key="3">
    <source>
        <dbReference type="Proteomes" id="UP000007797"/>
    </source>
</evidence>
<evidence type="ECO:0000313" key="2">
    <source>
        <dbReference type="EMBL" id="EGG13780.1"/>
    </source>
</evidence>
<gene>
    <name evidence="2" type="ORF">DFA_11541</name>
</gene>
<feature type="transmembrane region" description="Helical" evidence="1">
    <location>
        <begin position="56"/>
        <end position="73"/>
    </location>
</feature>
<dbReference type="OrthoDB" id="370281at2759"/>
<proteinExistence type="predicted"/>
<feature type="transmembrane region" description="Helical" evidence="1">
    <location>
        <begin position="85"/>
        <end position="104"/>
    </location>
</feature>
<dbReference type="InterPro" id="IPR036259">
    <property type="entry name" value="MFS_trans_sf"/>
</dbReference>
<evidence type="ECO:0008006" key="4">
    <source>
        <dbReference type="Google" id="ProtNLM"/>
    </source>
</evidence>
<feature type="transmembrane region" description="Helical" evidence="1">
    <location>
        <begin position="110"/>
        <end position="130"/>
    </location>
</feature>
<feature type="transmembrane region" description="Helical" evidence="1">
    <location>
        <begin position="34"/>
        <end position="50"/>
    </location>
</feature>
<dbReference type="RefSeq" id="XP_004350488.1">
    <property type="nucleotide sequence ID" value="XM_004350437.1"/>
</dbReference>
<name>F4QDI3_CACFS</name>
<feature type="transmembrane region" description="Helical" evidence="1">
    <location>
        <begin position="404"/>
        <end position="422"/>
    </location>
</feature>
<dbReference type="Proteomes" id="UP000007797">
    <property type="component" value="Unassembled WGS sequence"/>
</dbReference>
<keyword evidence="1" id="KW-0812">Transmembrane</keyword>
<dbReference type="GeneID" id="14865713"/>
<feature type="transmembrane region" description="Helical" evidence="1">
    <location>
        <begin position="289"/>
        <end position="308"/>
    </location>
</feature>
<dbReference type="SUPFAM" id="SSF103473">
    <property type="entry name" value="MFS general substrate transporter"/>
    <property type="match status" value="1"/>
</dbReference>
<dbReference type="OMA" id="KTPRRFW"/>
<keyword evidence="1" id="KW-1133">Transmembrane helix</keyword>
<keyword evidence="3" id="KW-1185">Reference proteome</keyword>
<evidence type="ECO:0000256" key="1">
    <source>
        <dbReference type="SAM" id="Phobius"/>
    </source>
</evidence>
<dbReference type="KEGG" id="dfa:DFA_11541"/>